<sequence>MSSVKNPISLISTFLWLGFVCAISFMEAWLKFSAPGITLPLGLGIGRLVFEALNKVEWVFALAILMSGFMVKEKWLSLKTLVFGLALILLIIQTLWTLPALDARAELYITDQPVPASNLHFYYVAMEVFKVVSLILFGIKHFKSN</sequence>
<feature type="transmembrane region" description="Helical" evidence="1">
    <location>
        <begin position="12"/>
        <end position="32"/>
    </location>
</feature>
<feature type="transmembrane region" description="Helical" evidence="1">
    <location>
        <begin position="81"/>
        <end position="101"/>
    </location>
</feature>
<dbReference type="Proteomes" id="UP000321935">
    <property type="component" value="Unassembled WGS sequence"/>
</dbReference>
<keyword evidence="1" id="KW-1133">Transmembrane helix</keyword>
<dbReference type="OrthoDB" id="1098954at2"/>
<evidence type="ECO:0000256" key="1">
    <source>
        <dbReference type="SAM" id="Phobius"/>
    </source>
</evidence>
<gene>
    <name evidence="2" type="ORF">ESV85_05160</name>
</gene>
<proteinExistence type="predicted"/>
<accession>A0A5C7B5D5</accession>
<protein>
    <recommendedName>
        <fullName evidence="4">DUF4149 domain-containing protein</fullName>
    </recommendedName>
</protein>
<evidence type="ECO:0008006" key="4">
    <source>
        <dbReference type="Google" id="ProtNLM"/>
    </source>
</evidence>
<comment type="caution">
    <text evidence="2">The sequence shown here is derived from an EMBL/GenBank/DDBJ whole genome shotgun (WGS) entry which is preliminary data.</text>
</comment>
<evidence type="ECO:0000313" key="3">
    <source>
        <dbReference type="Proteomes" id="UP000321935"/>
    </source>
</evidence>
<reference evidence="2 3" key="1">
    <citation type="submission" date="2019-08" db="EMBL/GenBank/DDBJ databases">
        <title>Genomes sequence of Algoriphagus aquimarinus ACAM450.</title>
        <authorList>
            <person name="Bowman J.P."/>
        </authorList>
    </citation>
    <scope>NUCLEOTIDE SEQUENCE [LARGE SCALE GENOMIC DNA]</scope>
    <source>
        <strain evidence="2 3">ACAM 450</strain>
    </source>
</reference>
<organism evidence="2 3">
    <name type="scientific">Algoriphagus aquimarinus</name>
    <dbReference type="NCBI Taxonomy" id="237018"/>
    <lineage>
        <taxon>Bacteria</taxon>
        <taxon>Pseudomonadati</taxon>
        <taxon>Bacteroidota</taxon>
        <taxon>Cytophagia</taxon>
        <taxon>Cytophagales</taxon>
        <taxon>Cyclobacteriaceae</taxon>
        <taxon>Algoriphagus</taxon>
    </lineage>
</organism>
<dbReference type="EMBL" id="VORW01000002">
    <property type="protein sequence ID" value="TXE13755.1"/>
    <property type="molecule type" value="Genomic_DNA"/>
</dbReference>
<evidence type="ECO:0000313" key="2">
    <source>
        <dbReference type="EMBL" id="TXE13755.1"/>
    </source>
</evidence>
<feature type="transmembrane region" description="Helical" evidence="1">
    <location>
        <begin position="52"/>
        <end position="69"/>
    </location>
</feature>
<keyword evidence="1" id="KW-0472">Membrane</keyword>
<feature type="transmembrane region" description="Helical" evidence="1">
    <location>
        <begin position="121"/>
        <end position="139"/>
    </location>
</feature>
<dbReference type="AlphaFoldDB" id="A0A5C7B5D5"/>
<keyword evidence="1" id="KW-0812">Transmembrane</keyword>
<name>A0A5C7B5D5_9BACT</name>